<reference evidence="2" key="4">
    <citation type="journal article" date="2015" name="G3 (Bethesda)">
        <title>Genome sequences of three phytopathogenic species of the Magnaporthaceae family of fungi.</title>
        <authorList>
            <person name="Okagaki L.H."/>
            <person name="Nunes C.C."/>
            <person name="Sailsbery J."/>
            <person name="Clay B."/>
            <person name="Brown D."/>
            <person name="John T."/>
            <person name="Oh Y."/>
            <person name="Young N."/>
            <person name="Fitzgerald M."/>
            <person name="Haas B.J."/>
            <person name="Zeng Q."/>
            <person name="Young S."/>
            <person name="Adiconis X."/>
            <person name="Fan L."/>
            <person name="Levin J.Z."/>
            <person name="Mitchell T.K."/>
            <person name="Okubara P.A."/>
            <person name="Farman M.L."/>
            <person name="Kohn L.M."/>
            <person name="Birren B."/>
            <person name="Ma L.-J."/>
            <person name="Dean R.A."/>
        </authorList>
    </citation>
    <scope>NUCLEOTIDE SEQUENCE</scope>
    <source>
        <strain evidence="2">ATCC 64411 / 73-15</strain>
    </source>
</reference>
<dbReference type="VEuPathDB" id="FungiDB:MAPG_04278"/>
<dbReference type="Proteomes" id="UP000011715">
    <property type="component" value="Unassembled WGS sequence"/>
</dbReference>
<reference evidence="2" key="5">
    <citation type="submission" date="2015-06" db="UniProtKB">
        <authorList>
            <consortium name="EnsemblFungi"/>
        </authorList>
    </citation>
    <scope>IDENTIFICATION</scope>
    <source>
        <strain evidence="2">ATCC 64411</strain>
    </source>
</reference>
<proteinExistence type="predicted"/>
<evidence type="ECO:0000313" key="2">
    <source>
        <dbReference type="EnsemblFungi" id="MAPG_04278T0"/>
    </source>
</evidence>
<organism evidence="2 3">
    <name type="scientific">Magnaporthiopsis poae (strain ATCC 64411 / 73-15)</name>
    <name type="common">Kentucky bluegrass fungus</name>
    <name type="synonym">Magnaporthe poae</name>
    <dbReference type="NCBI Taxonomy" id="644358"/>
    <lineage>
        <taxon>Eukaryota</taxon>
        <taxon>Fungi</taxon>
        <taxon>Dikarya</taxon>
        <taxon>Ascomycota</taxon>
        <taxon>Pezizomycotina</taxon>
        <taxon>Sordariomycetes</taxon>
        <taxon>Sordariomycetidae</taxon>
        <taxon>Magnaporthales</taxon>
        <taxon>Magnaporthaceae</taxon>
        <taxon>Magnaporthiopsis</taxon>
    </lineage>
</organism>
<evidence type="ECO:0000313" key="1">
    <source>
        <dbReference type="EMBL" id="KLU85250.1"/>
    </source>
</evidence>
<accession>A0A0C4DWA4</accession>
<dbReference type="EnsemblFungi" id="MAPG_04278T0">
    <property type="protein sequence ID" value="MAPG_04278T0"/>
    <property type="gene ID" value="MAPG_04278"/>
</dbReference>
<reference evidence="3" key="2">
    <citation type="submission" date="2010-05" db="EMBL/GenBank/DDBJ databases">
        <title>The genome sequence of Magnaporthe poae strain ATCC 64411.</title>
        <authorList>
            <person name="Ma L.-J."/>
            <person name="Dead R."/>
            <person name="Young S."/>
            <person name="Zeng Q."/>
            <person name="Koehrsen M."/>
            <person name="Alvarado L."/>
            <person name="Berlin A."/>
            <person name="Chapman S.B."/>
            <person name="Chen Z."/>
            <person name="Freedman E."/>
            <person name="Gellesch M."/>
            <person name="Goldberg J."/>
            <person name="Griggs A."/>
            <person name="Gujja S."/>
            <person name="Heilman E.R."/>
            <person name="Heiman D."/>
            <person name="Hepburn T."/>
            <person name="Howarth C."/>
            <person name="Jen D."/>
            <person name="Larson L."/>
            <person name="Mehta T."/>
            <person name="Neiman D."/>
            <person name="Pearson M."/>
            <person name="Roberts A."/>
            <person name="Saif S."/>
            <person name="Shea T."/>
            <person name="Shenoy N."/>
            <person name="Sisk P."/>
            <person name="Stolte C."/>
            <person name="Sykes S."/>
            <person name="Walk T."/>
            <person name="White J."/>
            <person name="Yandava C."/>
            <person name="Haas B."/>
            <person name="Nusbaum C."/>
            <person name="Birren B."/>
        </authorList>
    </citation>
    <scope>NUCLEOTIDE SEQUENCE [LARGE SCALE GENOMIC DNA]</scope>
    <source>
        <strain evidence="3">ATCC 64411 / 73-15</strain>
    </source>
</reference>
<evidence type="ECO:0000313" key="3">
    <source>
        <dbReference type="Proteomes" id="UP000011715"/>
    </source>
</evidence>
<reference evidence="1" key="3">
    <citation type="submission" date="2011-03" db="EMBL/GenBank/DDBJ databases">
        <title>Annotation of Magnaporthe poae ATCC 64411.</title>
        <authorList>
            <person name="Ma L.-J."/>
            <person name="Dead R."/>
            <person name="Young S.K."/>
            <person name="Zeng Q."/>
            <person name="Gargeya S."/>
            <person name="Fitzgerald M."/>
            <person name="Haas B."/>
            <person name="Abouelleil A."/>
            <person name="Alvarado L."/>
            <person name="Arachchi H.M."/>
            <person name="Berlin A."/>
            <person name="Brown A."/>
            <person name="Chapman S.B."/>
            <person name="Chen Z."/>
            <person name="Dunbar C."/>
            <person name="Freedman E."/>
            <person name="Gearin G."/>
            <person name="Gellesch M."/>
            <person name="Goldberg J."/>
            <person name="Griggs A."/>
            <person name="Gujja S."/>
            <person name="Heiman D."/>
            <person name="Howarth C."/>
            <person name="Larson L."/>
            <person name="Lui A."/>
            <person name="MacDonald P.J.P."/>
            <person name="Mehta T."/>
            <person name="Montmayeur A."/>
            <person name="Murphy C."/>
            <person name="Neiman D."/>
            <person name="Pearson M."/>
            <person name="Priest M."/>
            <person name="Roberts A."/>
            <person name="Saif S."/>
            <person name="Shea T."/>
            <person name="Shenoy N."/>
            <person name="Sisk P."/>
            <person name="Stolte C."/>
            <person name="Sykes S."/>
            <person name="Yandava C."/>
            <person name="Wortman J."/>
            <person name="Nusbaum C."/>
            <person name="Birren B."/>
        </authorList>
    </citation>
    <scope>NUCLEOTIDE SEQUENCE</scope>
    <source>
        <strain evidence="1">ATCC 64411</strain>
    </source>
</reference>
<gene>
    <name evidence="1" type="ORF">MAPG_04278</name>
</gene>
<reference evidence="1" key="1">
    <citation type="submission" date="2010-05" db="EMBL/GenBank/DDBJ databases">
        <title>The Genome Sequence of Magnaporthe poae strain ATCC 64411.</title>
        <authorList>
            <consortium name="The Broad Institute Genome Sequencing Platform"/>
            <consortium name="Broad Institute Genome Sequencing Center for Infectious Disease"/>
            <person name="Ma L.-J."/>
            <person name="Dead R."/>
            <person name="Young S."/>
            <person name="Zeng Q."/>
            <person name="Koehrsen M."/>
            <person name="Alvarado L."/>
            <person name="Berlin A."/>
            <person name="Chapman S.B."/>
            <person name="Chen Z."/>
            <person name="Freedman E."/>
            <person name="Gellesch M."/>
            <person name="Goldberg J."/>
            <person name="Griggs A."/>
            <person name="Gujja S."/>
            <person name="Heilman E.R."/>
            <person name="Heiman D."/>
            <person name="Hepburn T."/>
            <person name="Howarth C."/>
            <person name="Jen D."/>
            <person name="Larson L."/>
            <person name="Mehta T."/>
            <person name="Neiman D."/>
            <person name="Pearson M."/>
            <person name="Roberts A."/>
            <person name="Saif S."/>
            <person name="Shea T."/>
            <person name="Shenoy N."/>
            <person name="Sisk P."/>
            <person name="Stolte C."/>
            <person name="Sykes S."/>
            <person name="Walk T."/>
            <person name="White J."/>
            <person name="Yandava C."/>
            <person name="Haas B."/>
            <person name="Nusbaum C."/>
            <person name="Birren B."/>
        </authorList>
    </citation>
    <scope>NUCLEOTIDE SEQUENCE</scope>
    <source>
        <strain evidence="1">ATCC 64411</strain>
    </source>
</reference>
<dbReference type="EMBL" id="GL876968">
    <property type="protein sequence ID" value="KLU85250.1"/>
    <property type="molecule type" value="Genomic_DNA"/>
</dbReference>
<dbReference type="EMBL" id="ADBL01001013">
    <property type="status" value="NOT_ANNOTATED_CDS"/>
    <property type="molecule type" value="Genomic_DNA"/>
</dbReference>
<name>A0A0C4DWA4_MAGP6</name>
<dbReference type="AlphaFoldDB" id="A0A0C4DWA4"/>
<protein>
    <submittedName>
        <fullName evidence="1 2">Uncharacterized protein</fullName>
    </submittedName>
</protein>
<keyword evidence="3" id="KW-1185">Reference proteome</keyword>
<sequence length="155" mass="17102">MSADDSPEPVSALSWTTAGHGSSGAAAWQAGQIPLWASPQKTTCKGRWRHRPGHGPASATRILQGRRRVFQHQPSLSLLLRGRRLCTTESIGPYRLYPDAEAFLHRGSSSMASTTALRSDEWEQQLGDHRFSAPRCSAVAPVTFAELPWHCHRHP</sequence>